<sequence>MSPDSDLPPDEPPVAPAPAPAPSEHPRAAGMSAGSPPGAAAAPAAPPVLPVAEDRQRFVYAIGQIEARFPSLGIEKEYAQATGRAETVGLTDRQAVRTVLSDPANRYLARMMCWVLTVQGMDTYLLIPRDSTDLDLLLDSLRPSPSPSDTDVVIGALGPLAPPDRCNGLTVPMVAIDQIYSFDTGSFLESIPRPDSLSEESYRQSSRELLDYLRELADNTGTADEHRAVNYLTMRYPAIYAKAAEQLDRDSSLTCVDVSPTRLSSVRTVMNVVFTYTNRSTNVPEKFAAKVDVTEEFPHLAAPLAPYYDR</sequence>
<proteinExistence type="predicted"/>
<dbReference type="RefSeq" id="WP_157859089.1">
    <property type="nucleotide sequence ID" value="NZ_JBIRWE010000005.1"/>
</dbReference>
<gene>
    <name evidence="3" type="ORF">ACH429_14360</name>
</gene>
<evidence type="ECO:0000313" key="4">
    <source>
        <dbReference type="Proteomes" id="UP001611548"/>
    </source>
</evidence>
<comment type="caution">
    <text evidence="3">The sequence shown here is derived from an EMBL/GenBank/DDBJ whole genome shotgun (WGS) entry which is preliminary data.</text>
</comment>
<name>A0ABW7UU87_9ACTN</name>
<accession>A0ABW7UU87</accession>
<dbReference type="Pfam" id="PF18047">
    <property type="entry name" value="PatG_D"/>
    <property type="match status" value="1"/>
</dbReference>
<dbReference type="InterPro" id="IPR040483">
    <property type="entry name" value="PatG_dom"/>
</dbReference>
<feature type="compositionally biased region" description="Pro residues" evidence="1">
    <location>
        <begin position="10"/>
        <end position="23"/>
    </location>
</feature>
<organism evidence="3 4">
    <name type="scientific">Streptomyces pathocidini</name>
    <dbReference type="NCBI Taxonomy" id="1650571"/>
    <lineage>
        <taxon>Bacteria</taxon>
        <taxon>Bacillati</taxon>
        <taxon>Actinomycetota</taxon>
        <taxon>Actinomycetes</taxon>
        <taxon>Kitasatosporales</taxon>
        <taxon>Streptomycetaceae</taxon>
        <taxon>Streptomyces</taxon>
    </lineage>
</organism>
<evidence type="ECO:0000259" key="2">
    <source>
        <dbReference type="Pfam" id="PF18047"/>
    </source>
</evidence>
<evidence type="ECO:0000313" key="3">
    <source>
        <dbReference type="EMBL" id="MFI1965271.1"/>
    </source>
</evidence>
<reference evidence="3 4" key="1">
    <citation type="submission" date="2024-10" db="EMBL/GenBank/DDBJ databases">
        <title>The Natural Products Discovery Center: Release of the First 8490 Sequenced Strains for Exploring Actinobacteria Biosynthetic Diversity.</title>
        <authorList>
            <person name="Kalkreuter E."/>
            <person name="Kautsar S.A."/>
            <person name="Yang D."/>
            <person name="Bader C.D."/>
            <person name="Teijaro C.N."/>
            <person name="Fluegel L."/>
            <person name="Davis C.M."/>
            <person name="Simpson J.R."/>
            <person name="Lauterbach L."/>
            <person name="Steele A.D."/>
            <person name="Gui C."/>
            <person name="Meng S."/>
            <person name="Li G."/>
            <person name="Viehrig K."/>
            <person name="Ye F."/>
            <person name="Su P."/>
            <person name="Kiefer A.F."/>
            <person name="Nichols A."/>
            <person name="Cepeda A.J."/>
            <person name="Yan W."/>
            <person name="Fan B."/>
            <person name="Jiang Y."/>
            <person name="Adhikari A."/>
            <person name="Zheng C.-J."/>
            <person name="Schuster L."/>
            <person name="Cowan T.M."/>
            <person name="Smanski M.J."/>
            <person name="Chevrette M.G."/>
            <person name="De Carvalho L.P.S."/>
            <person name="Shen B."/>
        </authorList>
    </citation>
    <scope>NUCLEOTIDE SEQUENCE [LARGE SCALE GENOMIC DNA]</scope>
    <source>
        <strain evidence="3 4">NPDC020327</strain>
    </source>
</reference>
<protein>
    <recommendedName>
        <fullName evidence="2">PatG domain-containing protein</fullName>
    </recommendedName>
</protein>
<dbReference type="Proteomes" id="UP001611548">
    <property type="component" value="Unassembled WGS sequence"/>
</dbReference>
<evidence type="ECO:0000256" key="1">
    <source>
        <dbReference type="SAM" id="MobiDB-lite"/>
    </source>
</evidence>
<feature type="domain" description="PatG" evidence="2">
    <location>
        <begin position="58"/>
        <end position="225"/>
    </location>
</feature>
<dbReference type="EMBL" id="JBIRWE010000005">
    <property type="protein sequence ID" value="MFI1965271.1"/>
    <property type="molecule type" value="Genomic_DNA"/>
</dbReference>
<feature type="region of interest" description="Disordered" evidence="1">
    <location>
        <begin position="1"/>
        <end position="45"/>
    </location>
</feature>
<feature type="compositionally biased region" description="Low complexity" evidence="1">
    <location>
        <begin position="28"/>
        <end position="43"/>
    </location>
</feature>
<keyword evidence="4" id="KW-1185">Reference proteome</keyword>